<proteinExistence type="inferred from homology"/>
<organism evidence="11">
    <name type="scientific">Bionectria ochroleuca</name>
    <name type="common">Gliocladium roseum</name>
    <dbReference type="NCBI Taxonomy" id="29856"/>
    <lineage>
        <taxon>Eukaryota</taxon>
        <taxon>Fungi</taxon>
        <taxon>Dikarya</taxon>
        <taxon>Ascomycota</taxon>
        <taxon>Pezizomycotina</taxon>
        <taxon>Sordariomycetes</taxon>
        <taxon>Hypocreomycetidae</taxon>
        <taxon>Hypocreales</taxon>
        <taxon>Bionectriaceae</taxon>
        <taxon>Clonostachys</taxon>
    </lineage>
</organism>
<evidence type="ECO:0000256" key="8">
    <source>
        <dbReference type="SAM" id="MobiDB-lite"/>
    </source>
</evidence>
<dbReference type="InterPro" id="IPR005828">
    <property type="entry name" value="MFS_sugar_transport-like"/>
</dbReference>
<evidence type="ECO:0000313" key="11">
    <source>
        <dbReference type="EMBL" id="CEO50954.1"/>
    </source>
</evidence>
<dbReference type="SUPFAM" id="SSF103473">
    <property type="entry name" value="MFS general substrate transporter"/>
    <property type="match status" value="1"/>
</dbReference>
<evidence type="ECO:0000256" key="3">
    <source>
        <dbReference type="ARBA" id="ARBA00022448"/>
    </source>
</evidence>
<dbReference type="PANTHER" id="PTHR48022:SF68">
    <property type="entry name" value="MAJOR FACILITATOR SUPERFAMILY (MFS) PROFILE DOMAIN-CONTAINING PROTEIN-RELATED"/>
    <property type="match status" value="1"/>
</dbReference>
<comment type="similarity">
    <text evidence="2 7">Belongs to the major facilitator superfamily. Sugar transporter (TC 2.A.1.1) family.</text>
</comment>
<dbReference type="FunFam" id="1.20.1250.20:FF:000061">
    <property type="entry name" value="MFS sugar transporter"/>
    <property type="match status" value="1"/>
</dbReference>
<dbReference type="InterPro" id="IPR020846">
    <property type="entry name" value="MFS_dom"/>
</dbReference>
<feature type="transmembrane region" description="Helical" evidence="9">
    <location>
        <begin position="192"/>
        <end position="212"/>
    </location>
</feature>
<name>A0A0B7K189_BIOOC</name>
<feature type="transmembrane region" description="Helical" evidence="9">
    <location>
        <begin position="377"/>
        <end position="401"/>
    </location>
</feature>
<accession>A0A0B7K189</accession>
<evidence type="ECO:0000256" key="4">
    <source>
        <dbReference type="ARBA" id="ARBA00022692"/>
    </source>
</evidence>
<evidence type="ECO:0000256" key="9">
    <source>
        <dbReference type="SAM" id="Phobius"/>
    </source>
</evidence>
<comment type="subcellular location">
    <subcellularLocation>
        <location evidence="1">Membrane</location>
        <topology evidence="1">Multi-pass membrane protein</topology>
    </subcellularLocation>
</comment>
<dbReference type="InterPro" id="IPR036259">
    <property type="entry name" value="MFS_trans_sf"/>
</dbReference>
<feature type="transmembrane region" description="Helical" evidence="9">
    <location>
        <begin position="105"/>
        <end position="123"/>
    </location>
</feature>
<dbReference type="PROSITE" id="PS50850">
    <property type="entry name" value="MFS"/>
    <property type="match status" value="1"/>
</dbReference>
<dbReference type="AlphaFoldDB" id="A0A0B7K189"/>
<keyword evidence="3 7" id="KW-0813">Transport</keyword>
<dbReference type="PANTHER" id="PTHR48022">
    <property type="entry name" value="PLASTIDIC GLUCOSE TRANSPORTER 4"/>
    <property type="match status" value="1"/>
</dbReference>
<feature type="transmembrane region" description="Helical" evidence="9">
    <location>
        <begin position="129"/>
        <end position="149"/>
    </location>
</feature>
<protein>
    <recommendedName>
        <fullName evidence="10">Major facilitator superfamily (MFS) profile domain-containing protein</fullName>
    </recommendedName>
</protein>
<feature type="transmembrane region" description="Helical" evidence="9">
    <location>
        <begin position="283"/>
        <end position="305"/>
    </location>
</feature>
<feature type="transmembrane region" description="Helical" evidence="9">
    <location>
        <begin position="161"/>
        <end position="180"/>
    </location>
</feature>
<evidence type="ECO:0000256" key="1">
    <source>
        <dbReference type="ARBA" id="ARBA00004141"/>
    </source>
</evidence>
<dbReference type="PRINTS" id="PR00171">
    <property type="entry name" value="SUGRTRNSPORT"/>
</dbReference>
<dbReference type="NCBIfam" id="TIGR00879">
    <property type="entry name" value="SP"/>
    <property type="match status" value="1"/>
</dbReference>
<feature type="transmembrane region" description="Helical" evidence="9">
    <location>
        <begin position="353"/>
        <end position="371"/>
    </location>
</feature>
<dbReference type="Gene3D" id="1.20.1250.20">
    <property type="entry name" value="MFS general substrate transporter like domains"/>
    <property type="match status" value="1"/>
</dbReference>
<dbReference type="InterPro" id="IPR003663">
    <property type="entry name" value="Sugar/inositol_transpt"/>
</dbReference>
<feature type="region of interest" description="Disordered" evidence="8">
    <location>
        <begin position="509"/>
        <end position="540"/>
    </location>
</feature>
<reference evidence="11" key="1">
    <citation type="submission" date="2015-01" db="EMBL/GenBank/DDBJ databases">
        <authorList>
            <person name="Durling Mikael"/>
        </authorList>
    </citation>
    <scope>NUCLEOTIDE SEQUENCE</scope>
</reference>
<gene>
    <name evidence="11" type="ORF">BN869_000007012_1</name>
</gene>
<keyword evidence="6 9" id="KW-0472">Membrane</keyword>
<feature type="transmembrane region" description="Helical" evidence="9">
    <location>
        <begin position="12"/>
        <end position="31"/>
    </location>
</feature>
<evidence type="ECO:0000259" key="10">
    <source>
        <dbReference type="PROSITE" id="PS50850"/>
    </source>
</evidence>
<feature type="domain" description="Major facilitator superfamily (MFS) profile" evidence="10">
    <location>
        <begin position="18"/>
        <end position="467"/>
    </location>
</feature>
<evidence type="ECO:0000256" key="2">
    <source>
        <dbReference type="ARBA" id="ARBA00010992"/>
    </source>
</evidence>
<dbReference type="GO" id="GO:0005351">
    <property type="term" value="F:carbohydrate:proton symporter activity"/>
    <property type="evidence" value="ECO:0007669"/>
    <property type="project" value="TreeGrafter"/>
</dbReference>
<evidence type="ECO:0000256" key="5">
    <source>
        <dbReference type="ARBA" id="ARBA00022989"/>
    </source>
</evidence>
<sequence>MSSKPFLGLRGNRLNWLIIMVAGFEFLLFGYDQGVMGGLLTLPSFTAVFPSICTTHACMDGMSEEAKSNRSQIQGITISCYNLGCFVGALIVARFGDAFGRRRSVFIGCTLVSIGAILQASAFNLPHFIVGRIICGMGTGFNTATVPVWQAECIKPHLRGPVMAFETSLVIAGVMVSYWIDFGFSYAEPSSIAWRFPIALQLIFSLFILLVIMKLPESPRWLLLRDKQEEATEVISALYDVDRDDPLLTDEMRAISASLHLAKGVGFEEIFTDGPMKTRTRTLIALSVQILSQLTGINIITYYAASIYENEIGLSPFMSRILAACNGTQYFLASMFSIPLIKYISRRPLHMTASAGLCMSMVVLAVSTHIGGQQAGIVAAVFLFVFNTFFGIAWAQISWILPAEIVPLAVRAPVNALATSSNWICNFMVVMITPVSFANIGWRTYIIFVALNAMAVPTIFLFYPETRGRSLEEVDLIFAQSTNIFDAVRKSKTMEKHFDNKGNMTKSLAHDVEDVQGIRQGSDKEPQEHSLEHVEGGSKP</sequence>
<dbReference type="Pfam" id="PF00083">
    <property type="entry name" value="Sugar_tr"/>
    <property type="match status" value="1"/>
</dbReference>
<dbReference type="GO" id="GO:0016020">
    <property type="term" value="C:membrane"/>
    <property type="evidence" value="ECO:0007669"/>
    <property type="project" value="UniProtKB-SubCell"/>
</dbReference>
<evidence type="ECO:0000256" key="6">
    <source>
        <dbReference type="ARBA" id="ARBA00023136"/>
    </source>
</evidence>
<evidence type="ECO:0000256" key="7">
    <source>
        <dbReference type="RuleBase" id="RU003346"/>
    </source>
</evidence>
<dbReference type="InterPro" id="IPR050360">
    <property type="entry name" value="MFS_Sugar_Transporters"/>
</dbReference>
<dbReference type="EMBL" id="CDPU01000021">
    <property type="protein sequence ID" value="CEO50954.1"/>
    <property type="molecule type" value="Genomic_DNA"/>
</dbReference>
<keyword evidence="4 9" id="KW-0812">Transmembrane</keyword>
<feature type="transmembrane region" description="Helical" evidence="9">
    <location>
        <begin position="73"/>
        <end position="93"/>
    </location>
</feature>
<keyword evidence="5 9" id="KW-1133">Transmembrane helix</keyword>
<feature type="compositionally biased region" description="Basic and acidic residues" evidence="8">
    <location>
        <begin position="521"/>
        <end position="540"/>
    </location>
</feature>
<feature type="transmembrane region" description="Helical" evidence="9">
    <location>
        <begin position="445"/>
        <end position="463"/>
    </location>
</feature>